<keyword evidence="2" id="KW-0479">Metal-binding</keyword>
<dbReference type="Gene3D" id="3.30.40.10">
    <property type="entry name" value="Zinc/RING finger domain, C3HC4 (zinc finger)"/>
    <property type="match status" value="1"/>
</dbReference>
<proteinExistence type="inferred from homology"/>
<dbReference type="InterPro" id="IPR050628">
    <property type="entry name" value="SNF2_RAD54_helicase_TF"/>
</dbReference>
<keyword evidence="11" id="KW-0732">Signal</keyword>
<dbReference type="Gene3D" id="3.40.50.10810">
    <property type="entry name" value="Tandem AAA-ATPase domain"/>
    <property type="match status" value="3"/>
</dbReference>
<evidence type="ECO:0000259" key="12">
    <source>
        <dbReference type="PROSITE" id="PS50089"/>
    </source>
</evidence>
<feature type="domain" description="RING-type" evidence="12">
    <location>
        <begin position="855"/>
        <end position="894"/>
    </location>
</feature>
<evidence type="ECO:0000256" key="7">
    <source>
        <dbReference type="ARBA" id="ARBA00022833"/>
    </source>
</evidence>
<evidence type="ECO:0000256" key="6">
    <source>
        <dbReference type="ARBA" id="ARBA00022806"/>
    </source>
</evidence>
<dbReference type="InterPro" id="IPR018957">
    <property type="entry name" value="Znf_C3HC4_RING-type"/>
</dbReference>
<keyword evidence="4 9" id="KW-0863">Zinc-finger</keyword>
<accession>A0AAV7DZX7</accession>
<dbReference type="SUPFAM" id="SSF57850">
    <property type="entry name" value="RING/U-box"/>
    <property type="match status" value="1"/>
</dbReference>
<evidence type="ECO:0008006" key="17">
    <source>
        <dbReference type="Google" id="ProtNLM"/>
    </source>
</evidence>
<keyword evidence="5" id="KW-0378">Hydrolase</keyword>
<evidence type="ECO:0000256" key="1">
    <source>
        <dbReference type="ARBA" id="ARBA00008438"/>
    </source>
</evidence>
<dbReference type="GO" id="GO:0008094">
    <property type="term" value="F:ATP-dependent activity, acting on DNA"/>
    <property type="evidence" value="ECO:0007669"/>
    <property type="project" value="TreeGrafter"/>
</dbReference>
<dbReference type="Pfam" id="PF00097">
    <property type="entry name" value="zf-C3HC4"/>
    <property type="match status" value="1"/>
</dbReference>
<evidence type="ECO:0000256" key="4">
    <source>
        <dbReference type="ARBA" id="ARBA00022771"/>
    </source>
</evidence>
<dbReference type="InterPro" id="IPR013083">
    <property type="entry name" value="Znf_RING/FYVE/PHD"/>
</dbReference>
<dbReference type="SMART" id="SM00490">
    <property type="entry name" value="HELICc"/>
    <property type="match status" value="1"/>
</dbReference>
<keyword evidence="8" id="KW-0067">ATP-binding</keyword>
<dbReference type="Gene3D" id="3.40.50.300">
    <property type="entry name" value="P-loop containing nucleotide triphosphate hydrolases"/>
    <property type="match status" value="1"/>
</dbReference>
<sequence>MTAWGFGLFLRYFMLLVEKAVDLSTSKFVSVGPGKATYLSPSMDVIEIPSSDSETENEGSTPAFKTFPASISGKASRILPASISGFVGKSQKGPSLVTFPFSFHPNGGDSHQTIKAQDFNSVAHTDNSYAISPHDVDDAYSAASGESVRDNNPQSSVNQLQHVNQSENGLYNKQTNGTVSSDKNTEFRRLPKTLLNTVPVVDISDTDFKENTLVNGRERSKIGSIASSHLNGEHLKAHSGYNSEFGFRGVDHDRGKTANHWPHFQLYDDPPAPKHEAKRNLPKSFQHGKLVTEYEASTVVDGAASSGGANTGHRTFYVVDGDSRVENGDDEEISLFKVPRQRVLPASFSGSGKAVGNPHQAGFSGMTRFAGGETLMENDETPIYQAALQDLSQPRVEVDVPEGVLAVQLLKHQKIALAWMAQKETIGPNCLGGILADDQGLGKTVSTIALLKTQGPRQPETVSSEAQLMTKFEPLNLDEDDDNVSELEKVNEVVKSEMVERESAFTSVAAAPRKGRPAAGTLVVCPASVLRQWARELDEKVAEGEKLKVVIYHGSTRTRDPTELAKYDVVLTTYSIVSNEVPKLPQIGEDEEEQKNMDTYALSSGFSSIKKRKRTSNAGKKRKKSKKGMDDSAVDSESGPLARVLWFRVVLDEAQTIKNHRTQVARACCGLRAKRRWCLSGTPIQNTIDDLFSYFRFLRYDPYATYKSFCAAIKYPISKNSIHGYMKLQAVLKTVMLRRTKETQIDGRPVLQLPPKSVALKKINFSSEERAFYSSLEADFRTQFKKYADEGTVNQNYANILLMLLRLRQACDHPLLAEGFHSNSVGTPSLKMARNLPKDVLIYLLNLLEPTAAICRLCNDPPEDAVVTMCGHVFCYQCLSDMLSGDCNSCPVEDCKDQVSPESTFSRATLRSSISGKFDNDNSGSSLGVDEKFLTDWDTCTSSKIKAALEILSAVCKPNKDNSVFDGSGEIELSTETISYMQSSACSLRVTLPDKVIVFSQWTSMLDLLEISLKESSIQFRRLDGTMTLASRDKAVKDFTTNPEVTVMIMSLKAGNLGLNMVAANHVIILDLWWNPTTEDQAVDRAHRIGQTRHVTVSRLTIENTVEDRILALQEKKREMVSSAFGEDRSGGSASRLTVEDLRFLFMGGPMEIAEKNKKLKYFCRRKSISRRDLGAISRKNRSWG</sequence>
<gene>
    <name evidence="15" type="ORF">H6P81_016976</name>
</gene>
<dbReference type="InterPro" id="IPR001841">
    <property type="entry name" value="Znf_RING"/>
</dbReference>
<organism evidence="15 16">
    <name type="scientific">Aristolochia fimbriata</name>
    <name type="common">White veined hardy Dutchman's pipe vine</name>
    <dbReference type="NCBI Taxonomy" id="158543"/>
    <lineage>
        <taxon>Eukaryota</taxon>
        <taxon>Viridiplantae</taxon>
        <taxon>Streptophyta</taxon>
        <taxon>Embryophyta</taxon>
        <taxon>Tracheophyta</taxon>
        <taxon>Spermatophyta</taxon>
        <taxon>Magnoliopsida</taxon>
        <taxon>Magnoliidae</taxon>
        <taxon>Piperales</taxon>
        <taxon>Aristolochiaceae</taxon>
        <taxon>Aristolochia</taxon>
    </lineage>
</organism>
<evidence type="ECO:0000256" key="11">
    <source>
        <dbReference type="SAM" id="SignalP"/>
    </source>
</evidence>
<dbReference type="EMBL" id="JAINDJ010000007">
    <property type="protein sequence ID" value="KAG9441122.1"/>
    <property type="molecule type" value="Genomic_DNA"/>
</dbReference>
<dbReference type="FunFam" id="3.40.50.10810:FF:000068">
    <property type="entry name" value="SNF2 domain-containing protein / helicase domain-containing protein / zinc finger protein-like protein"/>
    <property type="match status" value="1"/>
</dbReference>
<feature type="compositionally biased region" description="Basic residues" evidence="10">
    <location>
        <begin position="610"/>
        <end position="626"/>
    </location>
</feature>
<dbReference type="Pfam" id="PF00271">
    <property type="entry name" value="Helicase_C"/>
    <property type="match status" value="1"/>
</dbReference>
<feature type="region of interest" description="Disordered" evidence="10">
    <location>
        <begin position="165"/>
        <end position="185"/>
    </location>
</feature>
<dbReference type="PROSITE" id="PS00518">
    <property type="entry name" value="ZF_RING_1"/>
    <property type="match status" value="1"/>
</dbReference>
<evidence type="ECO:0000256" key="10">
    <source>
        <dbReference type="SAM" id="MobiDB-lite"/>
    </source>
</evidence>
<dbReference type="PANTHER" id="PTHR45626">
    <property type="entry name" value="TRANSCRIPTION TERMINATION FACTOR 2-RELATED"/>
    <property type="match status" value="1"/>
</dbReference>
<dbReference type="GO" id="GO:0006281">
    <property type="term" value="P:DNA repair"/>
    <property type="evidence" value="ECO:0007669"/>
    <property type="project" value="TreeGrafter"/>
</dbReference>
<dbReference type="Proteomes" id="UP000825729">
    <property type="component" value="Unassembled WGS sequence"/>
</dbReference>
<reference evidence="15 16" key="1">
    <citation type="submission" date="2021-07" db="EMBL/GenBank/DDBJ databases">
        <title>The Aristolochia fimbriata genome: insights into angiosperm evolution, floral development and chemical biosynthesis.</title>
        <authorList>
            <person name="Jiao Y."/>
        </authorList>
    </citation>
    <scope>NUCLEOTIDE SEQUENCE [LARGE SCALE GENOMIC DNA]</scope>
    <source>
        <strain evidence="15">IBCAS-2021</strain>
        <tissue evidence="15">Leaf</tissue>
    </source>
</reference>
<dbReference type="GO" id="GO:0008270">
    <property type="term" value="F:zinc ion binding"/>
    <property type="evidence" value="ECO:0007669"/>
    <property type="project" value="UniProtKB-KW"/>
</dbReference>
<dbReference type="PROSITE" id="PS51192">
    <property type="entry name" value="HELICASE_ATP_BIND_1"/>
    <property type="match status" value="1"/>
</dbReference>
<protein>
    <recommendedName>
        <fullName evidence="17">Helicase-like transcription factor CHR28</fullName>
    </recommendedName>
</protein>
<evidence type="ECO:0000256" key="2">
    <source>
        <dbReference type="ARBA" id="ARBA00022723"/>
    </source>
</evidence>
<dbReference type="GO" id="GO:0016787">
    <property type="term" value="F:hydrolase activity"/>
    <property type="evidence" value="ECO:0007669"/>
    <property type="project" value="UniProtKB-KW"/>
</dbReference>
<feature type="signal peptide" evidence="11">
    <location>
        <begin position="1"/>
        <end position="19"/>
    </location>
</feature>
<dbReference type="PANTHER" id="PTHR45626:SF24">
    <property type="entry name" value="HELICASE-LIKE TRANSCRIPTION FACTOR CHR28-RELATED"/>
    <property type="match status" value="1"/>
</dbReference>
<dbReference type="InterPro" id="IPR038718">
    <property type="entry name" value="SNF2-like_sf"/>
</dbReference>
<name>A0AAV7DZX7_ARIFI</name>
<dbReference type="Pfam" id="PF00176">
    <property type="entry name" value="SNF2-rel_dom"/>
    <property type="match status" value="1"/>
</dbReference>
<evidence type="ECO:0000313" key="16">
    <source>
        <dbReference type="Proteomes" id="UP000825729"/>
    </source>
</evidence>
<feature type="compositionally biased region" description="Polar residues" evidence="10">
    <location>
        <begin position="165"/>
        <end position="182"/>
    </location>
</feature>
<dbReference type="CDD" id="cd18793">
    <property type="entry name" value="SF2_C_SNF"/>
    <property type="match status" value="1"/>
</dbReference>
<dbReference type="GO" id="GO:0005634">
    <property type="term" value="C:nucleus"/>
    <property type="evidence" value="ECO:0007669"/>
    <property type="project" value="TreeGrafter"/>
</dbReference>
<keyword evidence="16" id="KW-1185">Reference proteome</keyword>
<dbReference type="InterPro" id="IPR049730">
    <property type="entry name" value="SNF2/RAD54-like_C"/>
</dbReference>
<evidence type="ECO:0000259" key="13">
    <source>
        <dbReference type="PROSITE" id="PS51192"/>
    </source>
</evidence>
<evidence type="ECO:0000256" key="8">
    <source>
        <dbReference type="ARBA" id="ARBA00022840"/>
    </source>
</evidence>
<dbReference type="GO" id="GO:0004386">
    <property type="term" value="F:helicase activity"/>
    <property type="evidence" value="ECO:0007669"/>
    <property type="project" value="UniProtKB-KW"/>
</dbReference>
<dbReference type="SMART" id="SM00487">
    <property type="entry name" value="DEXDc"/>
    <property type="match status" value="1"/>
</dbReference>
<evidence type="ECO:0000259" key="14">
    <source>
        <dbReference type="PROSITE" id="PS51194"/>
    </source>
</evidence>
<evidence type="ECO:0000313" key="15">
    <source>
        <dbReference type="EMBL" id="KAG9441122.1"/>
    </source>
</evidence>
<dbReference type="SUPFAM" id="SSF52540">
    <property type="entry name" value="P-loop containing nucleoside triphosphate hydrolases"/>
    <property type="match status" value="2"/>
</dbReference>
<dbReference type="InterPro" id="IPR027417">
    <property type="entry name" value="P-loop_NTPase"/>
</dbReference>
<feature type="domain" description="Helicase ATP-binding" evidence="13">
    <location>
        <begin position="483"/>
        <end position="701"/>
    </location>
</feature>
<feature type="region of interest" description="Disordered" evidence="10">
    <location>
        <begin position="610"/>
        <end position="636"/>
    </location>
</feature>
<dbReference type="SMART" id="SM00184">
    <property type="entry name" value="RING"/>
    <property type="match status" value="1"/>
</dbReference>
<dbReference type="AlphaFoldDB" id="A0AAV7DZX7"/>
<feature type="domain" description="Helicase C-terminal" evidence="14">
    <location>
        <begin position="973"/>
        <end position="1143"/>
    </location>
</feature>
<keyword evidence="3" id="KW-0547">Nucleotide-binding</keyword>
<feature type="chain" id="PRO_5043832225" description="Helicase-like transcription factor CHR28" evidence="11">
    <location>
        <begin position="20"/>
        <end position="1185"/>
    </location>
</feature>
<comment type="similarity">
    <text evidence="1">Belongs to the SNF2/RAD54 helicase family. RAD16 subfamily.</text>
</comment>
<dbReference type="GO" id="GO:0005524">
    <property type="term" value="F:ATP binding"/>
    <property type="evidence" value="ECO:0007669"/>
    <property type="project" value="UniProtKB-KW"/>
</dbReference>
<dbReference type="PROSITE" id="PS51194">
    <property type="entry name" value="HELICASE_CTER"/>
    <property type="match status" value="1"/>
</dbReference>
<dbReference type="PROSITE" id="PS50089">
    <property type="entry name" value="ZF_RING_2"/>
    <property type="match status" value="1"/>
</dbReference>
<evidence type="ECO:0000256" key="3">
    <source>
        <dbReference type="ARBA" id="ARBA00022741"/>
    </source>
</evidence>
<keyword evidence="6" id="KW-0347">Helicase</keyword>
<comment type="caution">
    <text evidence="15">The sequence shown here is derived from an EMBL/GenBank/DDBJ whole genome shotgun (WGS) entry which is preliminary data.</text>
</comment>
<keyword evidence="7" id="KW-0862">Zinc</keyword>
<dbReference type="CDD" id="cd18008">
    <property type="entry name" value="DEXDc_SHPRH-like"/>
    <property type="match status" value="1"/>
</dbReference>
<dbReference type="InterPro" id="IPR017907">
    <property type="entry name" value="Znf_RING_CS"/>
</dbReference>
<dbReference type="InterPro" id="IPR014001">
    <property type="entry name" value="Helicase_ATP-bd"/>
</dbReference>
<evidence type="ECO:0000256" key="5">
    <source>
        <dbReference type="ARBA" id="ARBA00022801"/>
    </source>
</evidence>
<dbReference type="InterPro" id="IPR000330">
    <property type="entry name" value="SNF2_N"/>
</dbReference>
<evidence type="ECO:0000256" key="9">
    <source>
        <dbReference type="PROSITE-ProRule" id="PRU00175"/>
    </source>
</evidence>
<dbReference type="InterPro" id="IPR001650">
    <property type="entry name" value="Helicase_C-like"/>
</dbReference>